<dbReference type="EMBL" id="MPUH01001258">
    <property type="protein sequence ID" value="OMJ68963.1"/>
    <property type="molecule type" value="Genomic_DNA"/>
</dbReference>
<evidence type="ECO:0000313" key="1">
    <source>
        <dbReference type="EMBL" id="OMJ68963.1"/>
    </source>
</evidence>
<sequence length="126" mass="14656">MPRYTYSAMDRIPESERVRIGYRDQDFLEAIGCRTCMQKTVTTTVPFMAAYVYFKEYQLKYGHYPILRASALVSELPLRRMVHYSLPIISFCVGVWWVELTYTRCVLGLQGAAPLPDQIIKRNSHP</sequence>
<dbReference type="AlphaFoldDB" id="A0A1R2AWP8"/>
<reference evidence="1 2" key="1">
    <citation type="submission" date="2016-11" db="EMBL/GenBank/DDBJ databases">
        <title>The macronuclear genome of Stentor coeruleus: a giant cell with tiny introns.</title>
        <authorList>
            <person name="Slabodnick M."/>
            <person name="Ruby J.G."/>
            <person name="Reiff S.B."/>
            <person name="Swart E.C."/>
            <person name="Gosai S."/>
            <person name="Prabakaran S."/>
            <person name="Witkowska E."/>
            <person name="Larue G.E."/>
            <person name="Fisher S."/>
            <person name="Freeman R.M."/>
            <person name="Gunawardena J."/>
            <person name="Chu W."/>
            <person name="Stover N.A."/>
            <person name="Gregory B.D."/>
            <person name="Nowacki M."/>
            <person name="Derisi J."/>
            <person name="Roy S.W."/>
            <person name="Marshall W.F."/>
            <person name="Sood P."/>
        </authorList>
    </citation>
    <scope>NUCLEOTIDE SEQUENCE [LARGE SCALE GENOMIC DNA]</scope>
    <source>
        <strain evidence="1">WM001</strain>
    </source>
</reference>
<protein>
    <submittedName>
        <fullName evidence="1">Uncharacterized protein</fullName>
    </submittedName>
</protein>
<comment type="caution">
    <text evidence="1">The sequence shown here is derived from an EMBL/GenBank/DDBJ whole genome shotgun (WGS) entry which is preliminary data.</text>
</comment>
<gene>
    <name evidence="1" type="ORF">SteCoe_33444</name>
</gene>
<dbReference type="OrthoDB" id="315824at2759"/>
<keyword evidence="2" id="KW-1185">Reference proteome</keyword>
<dbReference type="Proteomes" id="UP000187209">
    <property type="component" value="Unassembled WGS sequence"/>
</dbReference>
<name>A0A1R2AWP8_9CILI</name>
<accession>A0A1R2AWP8</accession>
<organism evidence="1 2">
    <name type="scientific">Stentor coeruleus</name>
    <dbReference type="NCBI Taxonomy" id="5963"/>
    <lineage>
        <taxon>Eukaryota</taxon>
        <taxon>Sar</taxon>
        <taxon>Alveolata</taxon>
        <taxon>Ciliophora</taxon>
        <taxon>Postciliodesmatophora</taxon>
        <taxon>Heterotrichea</taxon>
        <taxon>Heterotrichida</taxon>
        <taxon>Stentoridae</taxon>
        <taxon>Stentor</taxon>
    </lineage>
</organism>
<proteinExistence type="predicted"/>
<evidence type="ECO:0000313" key="2">
    <source>
        <dbReference type="Proteomes" id="UP000187209"/>
    </source>
</evidence>